<dbReference type="SUPFAM" id="SSF56112">
    <property type="entry name" value="Protein kinase-like (PK-like)"/>
    <property type="match status" value="1"/>
</dbReference>
<evidence type="ECO:0000256" key="9">
    <source>
        <dbReference type="SAM" id="MobiDB-lite"/>
    </source>
</evidence>
<evidence type="ECO:0000256" key="4">
    <source>
        <dbReference type="ARBA" id="ARBA00022741"/>
    </source>
</evidence>
<protein>
    <recommendedName>
        <fullName evidence="1">non-specific serine/threonine protein kinase</fullName>
        <ecNumber evidence="1">2.7.11.1</ecNumber>
    </recommendedName>
</protein>
<dbReference type="GO" id="GO:0000245">
    <property type="term" value="P:spliceosomal complex assembly"/>
    <property type="evidence" value="ECO:0007669"/>
    <property type="project" value="TreeGrafter"/>
</dbReference>
<keyword evidence="6" id="KW-0067">ATP-binding</keyword>
<feature type="region of interest" description="Disordered" evidence="9">
    <location>
        <begin position="396"/>
        <end position="452"/>
    </location>
</feature>
<dbReference type="EMBL" id="LT553219">
    <property type="protein sequence ID" value="SAM00539.1"/>
    <property type="molecule type" value="Genomic_DNA"/>
</dbReference>
<dbReference type="InterPro" id="IPR000719">
    <property type="entry name" value="Prot_kinase_dom"/>
</dbReference>
<feature type="compositionally biased region" description="Basic and acidic residues" evidence="9">
    <location>
        <begin position="8"/>
        <end position="33"/>
    </location>
</feature>
<dbReference type="AlphaFoldDB" id="A0A163KUS2"/>
<name>A0A163KUS2_ABSGL</name>
<keyword evidence="12" id="KW-1185">Reference proteome</keyword>
<dbReference type="Gene3D" id="3.30.200.20">
    <property type="entry name" value="Phosphorylase Kinase, domain 1"/>
    <property type="match status" value="1"/>
</dbReference>
<organism evidence="11">
    <name type="scientific">Absidia glauca</name>
    <name type="common">Pin mould</name>
    <dbReference type="NCBI Taxonomy" id="4829"/>
    <lineage>
        <taxon>Eukaryota</taxon>
        <taxon>Fungi</taxon>
        <taxon>Fungi incertae sedis</taxon>
        <taxon>Mucoromycota</taxon>
        <taxon>Mucoromycotina</taxon>
        <taxon>Mucoromycetes</taxon>
        <taxon>Mucorales</taxon>
        <taxon>Cunninghamellaceae</taxon>
        <taxon>Absidia</taxon>
    </lineage>
</organism>
<dbReference type="InterPro" id="IPR011009">
    <property type="entry name" value="Kinase-like_dom_sf"/>
</dbReference>
<evidence type="ECO:0000256" key="3">
    <source>
        <dbReference type="ARBA" id="ARBA00022679"/>
    </source>
</evidence>
<dbReference type="SMART" id="SM00220">
    <property type="entry name" value="S_TKc"/>
    <property type="match status" value="1"/>
</dbReference>
<dbReference type="GO" id="GO:0050684">
    <property type="term" value="P:regulation of mRNA processing"/>
    <property type="evidence" value="ECO:0007669"/>
    <property type="project" value="TreeGrafter"/>
</dbReference>
<dbReference type="PANTHER" id="PTHR47634:SF9">
    <property type="entry name" value="PROTEIN KINASE DOMAIN-CONTAINING PROTEIN-RELATED"/>
    <property type="match status" value="1"/>
</dbReference>
<evidence type="ECO:0000259" key="10">
    <source>
        <dbReference type="PROSITE" id="PS50011"/>
    </source>
</evidence>
<reference evidence="11" key="1">
    <citation type="submission" date="2016-04" db="EMBL/GenBank/DDBJ databases">
        <authorList>
            <person name="Evans L.H."/>
            <person name="Alamgir A."/>
            <person name="Owens N."/>
            <person name="Weber N.D."/>
            <person name="Virtaneva K."/>
            <person name="Barbian K."/>
            <person name="Babar A."/>
            <person name="Rosenke K."/>
        </authorList>
    </citation>
    <scope>NUCLEOTIDE SEQUENCE [LARGE SCALE GENOMIC DNA]</scope>
    <source>
        <strain evidence="11">CBS 101.48</strain>
    </source>
</reference>
<dbReference type="PANTHER" id="PTHR47634">
    <property type="entry name" value="PROTEIN KINASE DOMAIN-CONTAINING PROTEIN-RELATED"/>
    <property type="match status" value="1"/>
</dbReference>
<dbReference type="InterPro" id="IPR008271">
    <property type="entry name" value="Ser/Thr_kinase_AS"/>
</dbReference>
<dbReference type="OMA" id="NHKGPNG"/>
<dbReference type="InParanoid" id="A0A163KUS2"/>
<evidence type="ECO:0000256" key="2">
    <source>
        <dbReference type="ARBA" id="ARBA00022527"/>
    </source>
</evidence>
<feature type="compositionally biased region" description="Low complexity" evidence="9">
    <location>
        <begin position="152"/>
        <end position="165"/>
    </location>
</feature>
<comment type="catalytic activity">
    <reaction evidence="8">
        <text>L-seryl-[protein] + ATP = O-phospho-L-seryl-[protein] + ADP + H(+)</text>
        <dbReference type="Rhea" id="RHEA:17989"/>
        <dbReference type="Rhea" id="RHEA-COMP:9863"/>
        <dbReference type="Rhea" id="RHEA-COMP:11604"/>
        <dbReference type="ChEBI" id="CHEBI:15378"/>
        <dbReference type="ChEBI" id="CHEBI:29999"/>
        <dbReference type="ChEBI" id="CHEBI:30616"/>
        <dbReference type="ChEBI" id="CHEBI:83421"/>
        <dbReference type="ChEBI" id="CHEBI:456216"/>
        <dbReference type="EC" id="2.7.11.1"/>
    </reaction>
</comment>
<dbReference type="Gene3D" id="1.10.510.10">
    <property type="entry name" value="Transferase(Phosphotransferase) domain 1"/>
    <property type="match status" value="1"/>
</dbReference>
<dbReference type="GO" id="GO:0004674">
    <property type="term" value="F:protein serine/threonine kinase activity"/>
    <property type="evidence" value="ECO:0007669"/>
    <property type="project" value="UniProtKB-KW"/>
</dbReference>
<dbReference type="GO" id="GO:0005737">
    <property type="term" value="C:cytoplasm"/>
    <property type="evidence" value="ECO:0007669"/>
    <property type="project" value="TreeGrafter"/>
</dbReference>
<evidence type="ECO:0000313" key="12">
    <source>
        <dbReference type="Proteomes" id="UP000078561"/>
    </source>
</evidence>
<feature type="region of interest" description="Disordered" evidence="9">
    <location>
        <begin position="1"/>
        <end position="195"/>
    </location>
</feature>
<dbReference type="PROSITE" id="PS50011">
    <property type="entry name" value="PROTEIN_KINASE_DOM"/>
    <property type="match status" value="1"/>
</dbReference>
<keyword evidence="3" id="KW-0808">Transferase</keyword>
<dbReference type="FunFam" id="1.10.510.10:FF:000275">
    <property type="entry name" value="SRSF protein kinase 2 isoform X3"/>
    <property type="match status" value="1"/>
</dbReference>
<comment type="catalytic activity">
    <reaction evidence="7">
        <text>L-threonyl-[protein] + ATP = O-phospho-L-threonyl-[protein] + ADP + H(+)</text>
        <dbReference type="Rhea" id="RHEA:46608"/>
        <dbReference type="Rhea" id="RHEA-COMP:11060"/>
        <dbReference type="Rhea" id="RHEA-COMP:11605"/>
        <dbReference type="ChEBI" id="CHEBI:15378"/>
        <dbReference type="ChEBI" id="CHEBI:30013"/>
        <dbReference type="ChEBI" id="CHEBI:30616"/>
        <dbReference type="ChEBI" id="CHEBI:61977"/>
        <dbReference type="ChEBI" id="CHEBI:456216"/>
        <dbReference type="EC" id="2.7.11.1"/>
    </reaction>
</comment>
<keyword evidence="5" id="KW-0418">Kinase</keyword>
<proteinExistence type="predicted"/>
<dbReference type="GO" id="GO:0005634">
    <property type="term" value="C:nucleus"/>
    <property type="evidence" value="ECO:0007669"/>
    <property type="project" value="TreeGrafter"/>
</dbReference>
<accession>A0A163KUS2</accession>
<evidence type="ECO:0000256" key="1">
    <source>
        <dbReference type="ARBA" id="ARBA00012513"/>
    </source>
</evidence>
<dbReference type="Pfam" id="PF00069">
    <property type="entry name" value="Pkinase"/>
    <property type="match status" value="2"/>
</dbReference>
<feature type="compositionally biased region" description="Polar residues" evidence="9">
    <location>
        <begin position="432"/>
        <end position="443"/>
    </location>
</feature>
<dbReference type="Proteomes" id="UP000078561">
    <property type="component" value="Unassembled WGS sequence"/>
</dbReference>
<keyword evidence="4" id="KW-0547">Nucleotide-binding</keyword>
<dbReference type="OrthoDB" id="2649at2759"/>
<evidence type="ECO:0000313" key="11">
    <source>
        <dbReference type="EMBL" id="SAM00539.1"/>
    </source>
</evidence>
<dbReference type="CDD" id="cd14136">
    <property type="entry name" value="STKc_SRPK"/>
    <property type="match status" value="1"/>
</dbReference>
<feature type="compositionally biased region" description="Basic residues" evidence="9">
    <location>
        <begin position="132"/>
        <end position="151"/>
    </location>
</feature>
<keyword evidence="2" id="KW-0723">Serine/threonine-protein kinase</keyword>
<dbReference type="FunCoup" id="A0A163KUS2">
    <property type="interactions" value="374"/>
</dbReference>
<dbReference type="PROSITE" id="PS00108">
    <property type="entry name" value="PROTEIN_KINASE_ST"/>
    <property type="match status" value="1"/>
</dbReference>
<sequence>MKNSIDSDQDRYASYRPSPRGERYHQEPSKHGYYDTLSSQGRKDDRYHSTPRYGSNSKRDIRQNYNYNHYKPSYEQYNRRRSSRSPTNAYHRHQRGGYDPLPRHSSARRQERPSLRRAHYSVSYSRSASKSNSRRRKSDQKRYNKSQHHPSKSSQYHVSSSSSSSKGCTDDRKDEYGSDESEREESEKDYRAGGYHPVKVGDQYCNGRYVVLRKLGWGHFSTVWLIRDQNPPQQQISTATPLIKPPVQHFAMKVVKSAKHYTETAKDEILLLEKVTKTDPTCLGARYVTAIVDHFMVEGPNGQHVCMTFEVLGENLLSLIKRYRHGLPTRLVKQIAKQMLLGLDYLHRQCGIIHTDLKPENVLMYLDNAEELLLMAASHSDPSAILPIVESDLRNTIERDDDDSDDERKSHSRGRSPTRSDQRNRPVHHHQGNTVPSQPLSSGRDNKSNKDQNWNKKQAYWSDGNDMDGSNTGTTKPLQIKIADLGNACWVDRHFTEDIQTRQYRSPEVILGAKWDAGADIWSLACMIFELLTGSYLFEPQKDRHRYSRDDDHLAQIIELIGPIPTHLALSGKYSKDFFNSQGELRHITRLKYWNLEDVLHDKYGYNRQQARDIASFLLPMLRYEHRAKAIDLLDHPWIQRTEPILPHSKSSQTTTPSV</sequence>
<evidence type="ECO:0000256" key="7">
    <source>
        <dbReference type="ARBA" id="ARBA00047899"/>
    </source>
</evidence>
<evidence type="ECO:0000256" key="6">
    <source>
        <dbReference type="ARBA" id="ARBA00022840"/>
    </source>
</evidence>
<evidence type="ECO:0000256" key="5">
    <source>
        <dbReference type="ARBA" id="ARBA00022777"/>
    </source>
</evidence>
<dbReference type="GO" id="GO:0005524">
    <property type="term" value="F:ATP binding"/>
    <property type="evidence" value="ECO:0007669"/>
    <property type="project" value="UniProtKB-KW"/>
</dbReference>
<dbReference type="STRING" id="4829.A0A163KUS2"/>
<dbReference type="InterPro" id="IPR051334">
    <property type="entry name" value="SRPK"/>
</dbReference>
<feature type="domain" description="Protein kinase" evidence="10">
    <location>
        <begin position="209"/>
        <end position="639"/>
    </location>
</feature>
<evidence type="ECO:0000256" key="8">
    <source>
        <dbReference type="ARBA" id="ARBA00048679"/>
    </source>
</evidence>
<gene>
    <name evidence="11" type="primary">ABSGL_06227.1 scaffold 7705</name>
</gene>
<dbReference type="EC" id="2.7.11.1" evidence="1"/>
<feature type="compositionally biased region" description="Low complexity" evidence="9">
    <location>
        <begin position="120"/>
        <end position="131"/>
    </location>
</feature>